<dbReference type="GeneID" id="75008884"/>
<evidence type="ECO:0000256" key="4">
    <source>
        <dbReference type="ARBA" id="ARBA00022989"/>
    </source>
</evidence>
<dbReference type="PANTHER" id="PTHR42770:SF7">
    <property type="entry name" value="MEMBRANE PROTEIN"/>
    <property type="match status" value="1"/>
</dbReference>
<dbReference type="PIRSF" id="PIRSF006060">
    <property type="entry name" value="AA_transporter"/>
    <property type="match status" value="1"/>
</dbReference>
<sequence>MAEIIIESEKGLAKNRVGLIGAVIIGISCIAPTYTLTSGLGPTISAVGKYVPSILLLGFIPMLLVAFAYRELNNRVPDSGTSFTWATKAFGPWVGWIGGWGLITATILVLSNLAAVAVDFFYLLLAQVLGNPAIGEWTRNLWINIPTTLVFIAIAGYVSYRGLESTQKLQYVLVAVQIIAVVVFDVVAIFRAYHHGGFDFTPFTMQWFNPLDIGNFSLVAAGISLSIFMFWGWDVTLTMNEETKNPEKTPGRAATITVVTIILLYLLTAVAVVTWAGTGDQGLGAGNPENQSSIFAALSFPVLGNYAVLIYIAVLFSSFASLQSTMVGPARTLLAMGYYRALPPAFGRVSPRFRTPSVATIASAVAAGVFYTITRIISENALWDTISTLGLMICFYYGVTAVACIWYFRTELFTSAHNIIFKFLFPVLGGGSLLVMFFITAFDSMSPDYGSGSSLMGMGTVFVLGMGILIMGILLMIFTRVAHPDFFLGRTLRRNTSRADDNLTLITT</sequence>
<dbReference type="RefSeq" id="WP_087454770.1">
    <property type="nucleotide sequence ID" value="NZ_CP021417.2"/>
</dbReference>
<dbReference type="Proteomes" id="UP000195652">
    <property type="component" value="Chromosome"/>
</dbReference>
<keyword evidence="2" id="KW-1003">Cell membrane</keyword>
<feature type="transmembrane region" description="Helical" evidence="6">
    <location>
        <begin position="253"/>
        <end position="274"/>
    </location>
</feature>
<evidence type="ECO:0000256" key="5">
    <source>
        <dbReference type="ARBA" id="ARBA00023136"/>
    </source>
</evidence>
<proteinExistence type="predicted"/>
<protein>
    <submittedName>
        <fullName evidence="7">APC family permease</fullName>
    </submittedName>
</protein>
<reference evidence="7 8" key="2">
    <citation type="journal article" date="2020" name="Antonie Van Leeuwenhoek">
        <title>Phylogenomic characterisation of a novel corynebacterial species pathogenic to animals.</title>
        <authorList>
            <person name="Moller J."/>
            <person name="Musella L."/>
            <person name="Melnikov V."/>
            <person name="Geissdorfer W."/>
            <person name="Burkovski A."/>
            <person name="Sangal V."/>
        </authorList>
    </citation>
    <scope>NUCLEOTIDE SEQUENCE [LARGE SCALE GENOMIC DNA]</scope>
    <source>
        <strain evidence="7 8">PO100/5</strain>
    </source>
</reference>
<feature type="transmembrane region" description="Helical" evidence="6">
    <location>
        <begin position="358"/>
        <end position="377"/>
    </location>
</feature>
<feature type="transmembrane region" description="Helical" evidence="6">
    <location>
        <begin position="172"/>
        <end position="193"/>
    </location>
</feature>
<feature type="transmembrane region" description="Helical" evidence="6">
    <location>
        <begin position="389"/>
        <end position="408"/>
    </location>
</feature>
<feature type="transmembrane region" description="Helical" evidence="6">
    <location>
        <begin position="420"/>
        <end position="442"/>
    </location>
</feature>
<evidence type="ECO:0000256" key="1">
    <source>
        <dbReference type="ARBA" id="ARBA00004651"/>
    </source>
</evidence>
<dbReference type="Pfam" id="PF13520">
    <property type="entry name" value="AA_permease_2"/>
    <property type="match status" value="1"/>
</dbReference>
<gene>
    <name evidence="7" type="ORF">CBE74_11760</name>
</gene>
<dbReference type="GO" id="GO:0022857">
    <property type="term" value="F:transmembrane transporter activity"/>
    <property type="evidence" value="ECO:0007669"/>
    <property type="project" value="InterPro"/>
</dbReference>
<evidence type="ECO:0000256" key="6">
    <source>
        <dbReference type="SAM" id="Phobius"/>
    </source>
</evidence>
<dbReference type="Gene3D" id="1.20.1740.10">
    <property type="entry name" value="Amino acid/polyamine transporter I"/>
    <property type="match status" value="1"/>
</dbReference>
<dbReference type="EMBL" id="CP021417">
    <property type="protein sequence ID" value="ARU46998.1"/>
    <property type="molecule type" value="Genomic_DNA"/>
</dbReference>
<accession>A0A7Y4LIN5</accession>
<keyword evidence="3 6" id="KW-0812">Transmembrane</keyword>
<reference evidence="7 8" key="1">
    <citation type="journal article" date="2014" name="BMC Vet. Res.">
        <title>First report of Corynebacterium pseudotuberculosis from caseous lymphadenitis lesions in Black Alentejano pig (Sus scrofa domesticus).</title>
        <authorList>
            <person name="Oliveira M."/>
            <person name="Barroco C."/>
            <person name="Mottola C."/>
            <person name="Santos R."/>
            <person name="Lemsaddek A."/>
            <person name="Tavares L."/>
            <person name="Semedo-Lemsaddek T."/>
        </authorList>
    </citation>
    <scope>NUCLEOTIDE SEQUENCE [LARGE SCALE GENOMIC DNA]</scope>
    <source>
        <strain evidence="7 8">PO100/5</strain>
    </source>
</reference>
<keyword evidence="8" id="KW-1185">Reference proteome</keyword>
<evidence type="ECO:0000256" key="2">
    <source>
        <dbReference type="ARBA" id="ARBA00022475"/>
    </source>
</evidence>
<feature type="transmembrane region" description="Helical" evidence="6">
    <location>
        <begin position="141"/>
        <end position="160"/>
    </location>
</feature>
<dbReference type="AlphaFoldDB" id="A0A7Y4LIN5"/>
<keyword evidence="5 6" id="KW-0472">Membrane</keyword>
<keyword evidence="4 6" id="KW-1133">Transmembrane helix</keyword>
<organism evidence="7 8">
    <name type="scientific">Corynebacterium silvaticum</name>
    <dbReference type="NCBI Taxonomy" id="2320431"/>
    <lineage>
        <taxon>Bacteria</taxon>
        <taxon>Bacillati</taxon>
        <taxon>Actinomycetota</taxon>
        <taxon>Actinomycetes</taxon>
        <taxon>Mycobacteriales</taxon>
        <taxon>Corynebacteriaceae</taxon>
        <taxon>Corynebacterium</taxon>
    </lineage>
</organism>
<feature type="transmembrane region" description="Helical" evidence="6">
    <location>
        <begin position="454"/>
        <end position="478"/>
    </location>
</feature>
<feature type="transmembrane region" description="Helical" evidence="6">
    <location>
        <begin position="213"/>
        <end position="233"/>
    </location>
</feature>
<comment type="subcellular location">
    <subcellularLocation>
        <location evidence="1">Cell membrane</location>
        <topology evidence="1">Multi-pass membrane protein</topology>
    </subcellularLocation>
</comment>
<evidence type="ECO:0000313" key="8">
    <source>
        <dbReference type="Proteomes" id="UP000195652"/>
    </source>
</evidence>
<evidence type="ECO:0000256" key="3">
    <source>
        <dbReference type="ARBA" id="ARBA00022692"/>
    </source>
</evidence>
<dbReference type="KEGG" id="csil:CBE74_11760"/>
<dbReference type="InterPro" id="IPR050367">
    <property type="entry name" value="APC_superfamily"/>
</dbReference>
<dbReference type="InterPro" id="IPR002293">
    <property type="entry name" value="AA/rel_permease1"/>
</dbReference>
<dbReference type="PANTHER" id="PTHR42770">
    <property type="entry name" value="AMINO ACID TRANSPORTER-RELATED"/>
    <property type="match status" value="1"/>
</dbReference>
<dbReference type="GO" id="GO:0005886">
    <property type="term" value="C:plasma membrane"/>
    <property type="evidence" value="ECO:0007669"/>
    <property type="project" value="UniProtKB-SubCell"/>
</dbReference>
<evidence type="ECO:0000313" key="7">
    <source>
        <dbReference type="EMBL" id="ARU46998.1"/>
    </source>
</evidence>
<feature type="transmembrane region" description="Helical" evidence="6">
    <location>
        <begin position="54"/>
        <end position="72"/>
    </location>
</feature>
<name>A0A7Y4LIN5_9CORY</name>
<reference evidence="7 8" key="4">
    <citation type="journal article" date="2020" name="PLoS ONE">
        <title>Taxonomic classification of strain PO100/5 shows a broader geographic distribution and genetic markers of the recently described Corynebacterium silvaticum.</title>
        <authorList>
            <person name="Viana M.V.C."/>
            <person name="Profeta R."/>
            <person name="da Silva A.L."/>
            <person name="Hurtado R."/>
            <person name="Cerqueira J.C."/>
            <person name="Ribeiro B.F.S."/>
            <person name="Almeida M.O."/>
            <person name="Morais-Rodrigues F."/>
            <person name="Soares S.C."/>
            <person name="Oliveira M."/>
            <person name="Tavares L."/>
            <person name="Figueiredo H."/>
            <person name="Wattam A.R."/>
            <person name="Barh D."/>
            <person name="Ghosh P."/>
            <person name="Silva A."/>
            <person name="Azevedo V."/>
        </authorList>
    </citation>
    <scope>NUCLEOTIDE SEQUENCE [LARGE SCALE GENOMIC DNA]</scope>
    <source>
        <strain evidence="7 8">PO100/5</strain>
    </source>
</reference>
<feature type="transmembrane region" description="Helical" evidence="6">
    <location>
        <begin position="17"/>
        <end position="34"/>
    </location>
</feature>
<dbReference type="OrthoDB" id="138827at2"/>
<feature type="transmembrane region" description="Helical" evidence="6">
    <location>
        <begin position="294"/>
        <end position="316"/>
    </location>
</feature>
<reference evidence="7 8" key="3">
    <citation type="journal article" date="2020" name="Int. J. Syst. Evol. Microbiol.">
        <title>Corynebacterium silvaticum sp. nov., a unique group of NTTB corynebacteria in wild boar and roe deer.</title>
        <authorList>
            <person name="Dangel A."/>
            <person name="Berger A."/>
            <person name="Rau J."/>
            <person name="Eisenberg T."/>
            <person name="Kampfer P."/>
            <person name="Margos G."/>
            <person name="Contzen M."/>
            <person name="Busse H.J."/>
            <person name="Konrad R."/>
            <person name="Peters M."/>
            <person name="Sting R."/>
            <person name="Sing A."/>
        </authorList>
    </citation>
    <scope>NUCLEOTIDE SEQUENCE [LARGE SCALE GENOMIC DNA]</scope>
    <source>
        <strain evidence="7 8">PO100/5</strain>
    </source>
</reference>
<feature type="transmembrane region" description="Helical" evidence="6">
    <location>
        <begin position="93"/>
        <end position="121"/>
    </location>
</feature>